<dbReference type="GO" id="GO:0016811">
    <property type="term" value="F:hydrolase activity, acting on carbon-nitrogen (but not peptide) bonds, in linear amides"/>
    <property type="evidence" value="ECO:0007669"/>
    <property type="project" value="TreeGrafter"/>
</dbReference>
<dbReference type="PANTHER" id="PTHR12993:SF11">
    <property type="entry name" value="N-ACETYLGLUCOSAMINYL-PHOSPHATIDYLINOSITOL DE-N-ACETYLASE"/>
    <property type="match status" value="1"/>
</dbReference>
<gene>
    <name evidence="3" type="ORF">FNH13_18815</name>
</gene>
<dbReference type="InterPro" id="IPR003737">
    <property type="entry name" value="GlcNAc_PI_deacetylase-related"/>
</dbReference>
<feature type="compositionally biased region" description="Basic residues" evidence="2">
    <location>
        <begin position="8"/>
        <end position="26"/>
    </location>
</feature>
<dbReference type="Proteomes" id="UP000315395">
    <property type="component" value="Chromosome"/>
</dbReference>
<evidence type="ECO:0000313" key="3">
    <source>
        <dbReference type="EMBL" id="QDO90123.1"/>
    </source>
</evidence>
<dbReference type="GO" id="GO:0016137">
    <property type="term" value="P:glycoside metabolic process"/>
    <property type="evidence" value="ECO:0007669"/>
    <property type="project" value="UniProtKB-ARBA"/>
</dbReference>
<proteinExistence type="predicted"/>
<organism evidence="3 4">
    <name type="scientific">Ornithinimicrobium ciconiae</name>
    <dbReference type="NCBI Taxonomy" id="2594265"/>
    <lineage>
        <taxon>Bacteria</taxon>
        <taxon>Bacillati</taxon>
        <taxon>Actinomycetota</taxon>
        <taxon>Actinomycetes</taxon>
        <taxon>Micrococcales</taxon>
        <taxon>Ornithinimicrobiaceae</taxon>
        <taxon>Ornithinimicrobium</taxon>
    </lineage>
</organism>
<keyword evidence="1" id="KW-0862">Zinc</keyword>
<evidence type="ECO:0000256" key="2">
    <source>
        <dbReference type="SAM" id="MobiDB-lite"/>
    </source>
</evidence>
<dbReference type="EMBL" id="CP041616">
    <property type="protein sequence ID" value="QDO90123.1"/>
    <property type="molecule type" value="Genomic_DNA"/>
</dbReference>
<dbReference type="KEGG" id="orz:FNH13_18815"/>
<keyword evidence="4" id="KW-1185">Reference proteome</keyword>
<feature type="region of interest" description="Disordered" evidence="2">
    <location>
        <begin position="1"/>
        <end position="40"/>
    </location>
</feature>
<protein>
    <submittedName>
        <fullName evidence="3">PIG-L family deacetylase</fullName>
    </submittedName>
</protein>
<sequence>MASPRPHVGPRRSRRTMTPPRSRRTRVSTPPADAPPDSVSPDLVAIAPHQDDEVLSMGPAILEAVSAGMVVTVLLISRGEASIVRSRDLPRKLGFVPSPHHFSALRDREFDGAVRAMGATPVIPPYEERLADSSATPEAVAALIRGHVARGTTAWTISAYDGHPDHRACGRAVQALIVDGYLSQAAYFISPERLDLIPGDVALDRVGAGTPITRKHQHPYRSRRLARNWWGSAGEVSGCPSTTSCDVTRLPTVTADISEGWQGA</sequence>
<dbReference type="SUPFAM" id="SSF102588">
    <property type="entry name" value="LmbE-like"/>
    <property type="match status" value="1"/>
</dbReference>
<name>A0A516GF23_9MICO</name>
<dbReference type="OrthoDB" id="1754135at2"/>
<feature type="compositionally biased region" description="Low complexity" evidence="2">
    <location>
        <begin position="27"/>
        <end position="40"/>
    </location>
</feature>
<dbReference type="Pfam" id="PF02585">
    <property type="entry name" value="PIG-L"/>
    <property type="match status" value="1"/>
</dbReference>
<evidence type="ECO:0000256" key="1">
    <source>
        <dbReference type="ARBA" id="ARBA00022833"/>
    </source>
</evidence>
<reference evidence="3 4" key="1">
    <citation type="submission" date="2019-07" db="EMBL/GenBank/DDBJ databases">
        <title>complete genome sequencing of Ornithinimicrobium sp. H23M54.</title>
        <authorList>
            <person name="Bae J.-W."/>
            <person name="Lee S.-Y."/>
        </authorList>
    </citation>
    <scope>NUCLEOTIDE SEQUENCE [LARGE SCALE GENOMIC DNA]</scope>
    <source>
        <strain evidence="3 4">H23M54</strain>
    </source>
</reference>
<accession>A0A516GF23</accession>
<dbReference type="PANTHER" id="PTHR12993">
    <property type="entry name" value="N-ACETYLGLUCOSAMINYL-PHOSPHATIDYLINOSITOL DE-N-ACETYLASE-RELATED"/>
    <property type="match status" value="1"/>
</dbReference>
<dbReference type="Gene3D" id="3.40.50.10320">
    <property type="entry name" value="LmbE-like"/>
    <property type="match status" value="1"/>
</dbReference>
<dbReference type="InterPro" id="IPR024078">
    <property type="entry name" value="LmbE-like_dom_sf"/>
</dbReference>
<dbReference type="AlphaFoldDB" id="A0A516GF23"/>
<evidence type="ECO:0000313" key="4">
    <source>
        <dbReference type="Proteomes" id="UP000315395"/>
    </source>
</evidence>